<dbReference type="Proteomes" id="UP000183843">
    <property type="component" value="Unassembled WGS sequence"/>
</dbReference>
<evidence type="ECO:0000313" key="5">
    <source>
        <dbReference type="EMBL" id="SFB05752.1"/>
    </source>
</evidence>
<organism evidence="5 6">
    <name type="scientific">Selenomonas ruminantium</name>
    <dbReference type="NCBI Taxonomy" id="971"/>
    <lineage>
        <taxon>Bacteria</taxon>
        <taxon>Bacillati</taxon>
        <taxon>Bacillota</taxon>
        <taxon>Negativicutes</taxon>
        <taxon>Selenomonadales</taxon>
        <taxon>Selenomonadaceae</taxon>
        <taxon>Selenomonas</taxon>
    </lineage>
</organism>
<accession>A0A1I0XXK4</accession>
<name>A0A1I0XXK4_SELRU</name>
<dbReference type="RefSeq" id="WP_074816147.1">
    <property type="nucleotide sequence ID" value="NZ_FOJX01000008.1"/>
</dbReference>
<dbReference type="InterPro" id="IPR001503">
    <property type="entry name" value="Glyco_trans_10"/>
</dbReference>
<evidence type="ECO:0000259" key="4">
    <source>
        <dbReference type="Pfam" id="PF00852"/>
    </source>
</evidence>
<dbReference type="SUPFAM" id="SSF53756">
    <property type="entry name" value="UDP-Glycosyltransferase/glycogen phosphorylase"/>
    <property type="match status" value="1"/>
</dbReference>
<dbReference type="PANTHER" id="PTHR11929:SF194">
    <property type="entry name" value="ALPHA-(1,3)-FUCOSYLTRANSFERASE 10"/>
    <property type="match status" value="1"/>
</dbReference>
<evidence type="ECO:0000256" key="1">
    <source>
        <dbReference type="ARBA" id="ARBA00008919"/>
    </source>
</evidence>
<keyword evidence="2 5" id="KW-0328">Glycosyltransferase</keyword>
<dbReference type="InterPro" id="IPR055270">
    <property type="entry name" value="Glyco_tran_10_C"/>
</dbReference>
<protein>
    <submittedName>
        <fullName evidence="5">Glycosyltransferase family 10 (Fucosyltransferase) C-term</fullName>
    </submittedName>
</protein>
<evidence type="ECO:0000256" key="2">
    <source>
        <dbReference type="ARBA" id="ARBA00022676"/>
    </source>
</evidence>
<dbReference type="GO" id="GO:0008417">
    <property type="term" value="F:fucosyltransferase activity"/>
    <property type="evidence" value="ECO:0007669"/>
    <property type="project" value="InterPro"/>
</dbReference>
<proteinExistence type="inferred from homology"/>
<dbReference type="PANTHER" id="PTHR11929">
    <property type="entry name" value="ALPHA- 1,3 -FUCOSYLTRANSFERASE"/>
    <property type="match status" value="1"/>
</dbReference>
<keyword evidence="3 5" id="KW-0808">Transferase</keyword>
<dbReference type="InterPro" id="IPR038577">
    <property type="entry name" value="GT10-like_C_sf"/>
</dbReference>
<dbReference type="Gene3D" id="3.40.50.11660">
    <property type="entry name" value="Glycosyl transferase family 10, C-terminal domain"/>
    <property type="match status" value="1"/>
</dbReference>
<comment type="similarity">
    <text evidence="1">Belongs to the glycosyltransferase 10 family.</text>
</comment>
<sequence length="323" mass="38305">MGNYDLKMYPPKTFGEKLDYWIGNRPKYYRVSETGRMHGYNSSEVDLVWFEKFIQHYVHGGDEKVYHMMGVFGSKMFCKRHRFPHTIFFSGETVHTGKLLLEYDYYCLDRVDLSMTFDRVEAPNYLRFPQWIMWLFEPVLDKNYISNRVKEINEAKSTGKEEVIIICNHDGHKTRAPICDSLSDILSITYGGRWRNTTRDLWDKYNDDKIRYLHEFKFNICPENRNVKDYVTEKVFESFAGGTIPIYYGSNNEPEPGIVNPDAVLFWDLEHPENNEQVKSRIKELNESETSRQAFLSQVKLLPHTVDYVYDTLCELKKRLEEI</sequence>
<dbReference type="GO" id="GO:0016020">
    <property type="term" value="C:membrane"/>
    <property type="evidence" value="ECO:0007669"/>
    <property type="project" value="InterPro"/>
</dbReference>
<dbReference type="AlphaFoldDB" id="A0A1I0XXK4"/>
<dbReference type="EMBL" id="FOJX01000008">
    <property type="protein sequence ID" value="SFB05752.1"/>
    <property type="molecule type" value="Genomic_DNA"/>
</dbReference>
<gene>
    <name evidence="5" type="ORF">SAMN05216587_10860</name>
</gene>
<evidence type="ECO:0000313" key="6">
    <source>
        <dbReference type="Proteomes" id="UP000183843"/>
    </source>
</evidence>
<reference evidence="5 6" key="1">
    <citation type="submission" date="2016-10" db="EMBL/GenBank/DDBJ databases">
        <authorList>
            <person name="de Groot N.N."/>
        </authorList>
    </citation>
    <scope>NUCLEOTIDE SEQUENCE [LARGE SCALE GENOMIC DNA]</scope>
    <source>
        <strain evidence="5 6">L14</strain>
    </source>
</reference>
<dbReference type="Pfam" id="PF00852">
    <property type="entry name" value="Glyco_transf_10"/>
    <property type="match status" value="1"/>
</dbReference>
<evidence type="ECO:0000256" key="3">
    <source>
        <dbReference type="ARBA" id="ARBA00022679"/>
    </source>
</evidence>
<feature type="domain" description="Fucosyltransferase C-terminal" evidence="4">
    <location>
        <begin position="162"/>
        <end position="296"/>
    </location>
</feature>